<protein>
    <submittedName>
        <fullName evidence="1">DUF342 domain-containing protein</fullName>
    </submittedName>
</protein>
<evidence type="ECO:0000313" key="1">
    <source>
        <dbReference type="EMBL" id="MBO8449510.1"/>
    </source>
</evidence>
<comment type="caution">
    <text evidence="1">The sequence shown here is derived from an EMBL/GenBank/DDBJ whole genome shotgun (WGS) entry which is preliminary data.</text>
</comment>
<proteinExistence type="predicted"/>
<dbReference type="EMBL" id="JADIMS010000002">
    <property type="protein sequence ID" value="MBO8449510.1"/>
    <property type="molecule type" value="Genomic_DNA"/>
</dbReference>
<dbReference type="PANTHER" id="PTHR38032">
    <property type="entry name" value="POLYMERASE-RELATED"/>
    <property type="match status" value="1"/>
</dbReference>
<evidence type="ECO:0000313" key="2">
    <source>
        <dbReference type="Proteomes" id="UP000823616"/>
    </source>
</evidence>
<reference evidence="1" key="2">
    <citation type="journal article" date="2021" name="PeerJ">
        <title>Extensive microbial diversity within the chicken gut microbiome revealed by metagenomics and culture.</title>
        <authorList>
            <person name="Gilroy R."/>
            <person name="Ravi A."/>
            <person name="Getino M."/>
            <person name="Pursley I."/>
            <person name="Horton D.L."/>
            <person name="Alikhan N.F."/>
            <person name="Baker D."/>
            <person name="Gharbi K."/>
            <person name="Hall N."/>
            <person name="Watson M."/>
            <person name="Adriaenssens E.M."/>
            <person name="Foster-Nyarko E."/>
            <person name="Jarju S."/>
            <person name="Secka A."/>
            <person name="Antonio M."/>
            <person name="Oren A."/>
            <person name="Chaudhuri R.R."/>
            <person name="La Ragione R."/>
            <person name="Hildebrand F."/>
            <person name="Pallen M.J."/>
        </authorList>
    </citation>
    <scope>NUCLEOTIDE SEQUENCE</scope>
    <source>
        <strain evidence="1">B3-4054</strain>
    </source>
</reference>
<sequence length="706" mass="76510">MDELYAAAEEKKIPRQALSSGKILEKELARARSFPGEFFSFPIIRPDGFDVRLSVSNDKLRAFLYVRKAADAPHTLDFKLIASVLNSSKIRFADPDLLKERLFQFRDSDEMELVDLPVAQGIPPSKGISAGLRENVKWLEGAEFAAIRRRISVWAENHIAEYGNLFRTPPEISSPGLKIGFVVQGDLALEFVCGEPGKPGVDIYGAAIPGLSGDAPVIHTDETLSVEPEGIRAGQHGAFLLEDSGNALFARILPYCDAYAELQPSADRMELFLTLCPAAGAGEPLTEERVRAAFSGQTAAAVQEFDRARIQALIREAETAGRECKTRIAQGTPAVPPGSPLVVWDASGPGGIVRKGGKILAYRVMEAGANGRDVLGNPIPFTGKEAVPVPQPGFFVEKREEDGWWCFYAAVSGEIVRNGEEISVSDRREFLRDVGPDDPSECFPGAVVIRGNVQKGATVKAEGVLTLNGNADASILSSEDSVVVKGGIKGGKLGTVWARNGIDIGFAENARLLAGGDVRVEKYCFRCAVKTNGRFSVGGIPGILTGGTVRARYGVEAVQLGTARKLRTVVSFGQNYIVGEQVEFAEQDFAKVMEELAGTEKKLRALAGGDDDPVVRSLRQKKLSLMKQKERLAMRIFTLKERFGGHAVSKVLVHGDVWPGVILESHGRYFEVNEKMTGVYFFFDPSPGIIRWAPLENSGSGNDTGR</sequence>
<gene>
    <name evidence="1" type="ORF">IAA96_00170</name>
</gene>
<dbReference type="AlphaFoldDB" id="A0A9D9EMX3"/>
<name>A0A9D9EMX3_9SPIR</name>
<organism evidence="1 2">
    <name type="scientific">Candidatus Avitreponema avistercoris</name>
    <dbReference type="NCBI Taxonomy" id="2840705"/>
    <lineage>
        <taxon>Bacteria</taxon>
        <taxon>Pseudomonadati</taxon>
        <taxon>Spirochaetota</taxon>
        <taxon>Spirochaetia</taxon>
        <taxon>Spirochaetales</taxon>
        <taxon>Candidatus Avitreponema</taxon>
    </lineage>
</organism>
<dbReference type="PANTHER" id="PTHR38032:SF1">
    <property type="entry name" value="RNA-BINDING PROTEIN KHPB N-TERMINAL DOMAIN-CONTAINING PROTEIN"/>
    <property type="match status" value="1"/>
</dbReference>
<accession>A0A9D9EMX3</accession>
<dbReference type="Pfam" id="PF03961">
    <property type="entry name" value="FapA"/>
    <property type="match status" value="1"/>
</dbReference>
<dbReference type="InterPro" id="IPR046865">
    <property type="entry name" value="FapA_b_solenoid"/>
</dbReference>
<dbReference type="Proteomes" id="UP000823616">
    <property type="component" value="Unassembled WGS sequence"/>
</dbReference>
<dbReference type="InterPro" id="IPR005646">
    <property type="entry name" value="FapA"/>
</dbReference>
<reference evidence="1" key="1">
    <citation type="submission" date="2020-10" db="EMBL/GenBank/DDBJ databases">
        <authorList>
            <person name="Gilroy R."/>
        </authorList>
    </citation>
    <scope>NUCLEOTIDE SEQUENCE</scope>
    <source>
        <strain evidence="1">B3-4054</strain>
    </source>
</reference>